<comment type="catalytic activity">
    <reaction evidence="21">
        <text>2 cob(II)alamin-[cyanocobalamin reductase] + 2 hydrogen cyanide + NADP(+) = 2 cyanocob(III)alamin + 2 apo-[cyanocobalamin reductase] + NADPH + H(+)</text>
        <dbReference type="Rhea" id="RHEA:16113"/>
        <dbReference type="Rhea" id="RHEA-COMP:14717"/>
        <dbReference type="Rhea" id="RHEA-COMP:14718"/>
        <dbReference type="ChEBI" id="CHEBI:15378"/>
        <dbReference type="ChEBI" id="CHEBI:16304"/>
        <dbReference type="ChEBI" id="CHEBI:17439"/>
        <dbReference type="ChEBI" id="CHEBI:18407"/>
        <dbReference type="ChEBI" id="CHEBI:57783"/>
        <dbReference type="ChEBI" id="CHEBI:58349"/>
        <dbReference type="ChEBI" id="CHEBI:83228"/>
        <dbReference type="EC" id="1.16.1.6"/>
    </reaction>
    <physiologicalReaction direction="right-to-left" evidence="21">
        <dbReference type="Rhea" id="RHEA:16115"/>
    </physiologicalReaction>
</comment>
<dbReference type="EMBL" id="JAOTOJ010000003">
    <property type="protein sequence ID" value="KAK9404321.1"/>
    <property type="molecule type" value="Genomic_DNA"/>
</dbReference>
<reference evidence="25 26" key="1">
    <citation type="journal article" date="2024" name="Proc. Natl. Acad. Sci. U.S.A.">
        <title>The genetic regulatory architecture and epigenomic basis for age-related changes in rattlesnake venom.</title>
        <authorList>
            <person name="Hogan M.P."/>
            <person name="Holding M.L."/>
            <person name="Nystrom G.S."/>
            <person name="Colston T.J."/>
            <person name="Bartlett D.A."/>
            <person name="Mason A.J."/>
            <person name="Ellsworth S.A."/>
            <person name="Rautsaw R.M."/>
            <person name="Lawrence K.C."/>
            <person name="Strickland J.L."/>
            <person name="He B."/>
            <person name="Fraser P."/>
            <person name="Margres M.J."/>
            <person name="Gilbert D.M."/>
            <person name="Gibbs H.L."/>
            <person name="Parkinson C.L."/>
            <person name="Rokyta D.R."/>
        </authorList>
    </citation>
    <scope>NUCLEOTIDE SEQUENCE [LARGE SCALE GENOMIC DNA]</scope>
    <source>
        <strain evidence="25">DRR0105</strain>
    </source>
</reference>
<evidence type="ECO:0000256" key="17">
    <source>
        <dbReference type="ARBA" id="ARBA00031313"/>
    </source>
</evidence>
<evidence type="ECO:0000256" key="14">
    <source>
        <dbReference type="ARBA" id="ARBA00023002"/>
    </source>
</evidence>
<feature type="region of interest" description="Disordered" evidence="24">
    <location>
        <begin position="299"/>
        <end position="355"/>
    </location>
</feature>
<evidence type="ECO:0000256" key="19">
    <source>
        <dbReference type="ARBA" id="ARBA00032650"/>
    </source>
</evidence>
<sequence length="670" mass="72265">MELHVVHLERKIRDLLENLGFEIYPFKVGWYNEVLSPTWHLQYSDDTLAFVVLSIPAMFDKAFKPFLKKQLLKKIHDPVDQCISYHLSLVRKSLADQNMDIMYDYEILPNRKPKFLAQTAAHVAGAAYLYQRKDVHQDSWGEKKIYGVCIHPIYGEKANPRWYDGRRFPIRCLVSKAGGGGKFKRVHQPLKCGLILGERPDKPVISREKSLLEPGMPFESDFYFQSGRSPRRTAASRFRSRALGAPRSNSREHCPRGNLASLNTNKSIPSSPPLRSFNAKGILGRGNLGLWVSCPHRGARPPSLPSLPRRSLLPLPPPAPRVRRRAAGRQAGRHRLELSGSDAAMAEGGEGEELLRPPLPAAGSPGPKRLCSRVVGAATLPRSGGCPGGPVGTAAAAVAAAGGGCGGGGTRGCCPPGGPGTGPGCGPEGALLPLLQPESLLDAAAKRVAGSWAFERVEGRFQRIPEPVQRRIVYWSFPRSERQICMYSSFQPGRPSCNGASGSASAAAGNGGTTVGGEETSAAVPGPAIPSGASGPAPLPAAASAAISEGLPFRRGIRLLETGAVDNVLQVDIFSFFLPCLPPPPPPPPVCPSAALPPVKFHSGFESRPPLRFPFYLSTFAFFLPPLRFIVFLPFPSVPLCSKIQTPPQTQTHTHVRTHNRSLLSALFVI</sequence>
<evidence type="ECO:0000256" key="8">
    <source>
        <dbReference type="ARBA" id="ARBA00022490"/>
    </source>
</evidence>
<accession>A0AAW1BRC7</accession>
<evidence type="ECO:0000256" key="15">
    <source>
        <dbReference type="ARBA" id="ARBA00023285"/>
    </source>
</evidence>
<dbReference type="GO" id="GO:0071949">
    <property type="term" value="F:FAD binding"/>
    <property type="evidence" value="ECO:0007669"/>
    <property type="project" value="TreeGrafter"/>
</dbReference>
<name>A0AAW1BRC7_CROAD</name>
<comment type="similarity">
    <text evidence="4">Belongs to the MMACHC family.</text>
</comment>
<keyword evidence="9" id="KW-0846">Cobalamin</keyword>
<evidence type="ECO:0000256" key="1">
    <source>
        <dbReference type="ARBA" id="ARBA00001917"/>
    </source>
</evidence>
<proteinExistence type="inferred from homology"/>
<keyword evidence="10" id="KW-0285">Flavoprotein</keyword>
<evidence type="ECO:0000313" key="25">
    <source>
        <dbReference type="EMBL" id="KAK9404321.1"/>
    </source>
</evidence>
<evidence type="ECO:0000256" key="10">
    <source>
        <dbReference type="ARBA" id="ARBA00022630"/>
    </source>
</evidence>
<comment type="catalytic activity">
    <reaction evidence="23">
        <text>apo-[alkylcobalamin reductase] + an R-cob(III)alamin + glutathione = cob(I)alamin-[alkylcobalamin reductase] + an S-substituted glutathione + H(+)</text>
        <dbReference type="Rhea" id="RHEA:40719"/>
        <dbReference type="Rhea" id="RHEA-COMP:14730"/>
        <dbReference type="Rhea" id="RHEA-COMP:14731"/>
        <dbReference type="ChEBI" id="CHEBI:15378"/>
        <dbReference type="ChEBI" id="CHEBI:57925"/>
        <dbReference type="ChEBI" id="CHEBI:60488"/>
        <dbReference type="ChEBI" id="CHEBI:83228"/>
        <dbReference type="ChEBI" id="CHEBI:90779"/>
        <dbReference type="ChEBI" id="CHEBI:140785"/>
        <dbReference type="EC" id="2.5.1.151"/>
    </reaction>
    <physiologicalReaction direction="left-to-right" evidence="23">
        <dbReference type="Rhea" id="RHEA:40720"/>
    </physiologicalReaction>
</comment>
<dbReference type="GO" id="GO:0005737">
    <property type="term" value="C:cytoplasm"/>
    <property type="evidence" value="ECO:0007669"/>
    <property type="project" value="UniProtKB-SubCell"/>
</dbReference>
<comment type="cofactor">
    <cofactor evidence="2">
        <name>FAD</name>
        <dbReference type="ChEBI" id="CHEBI:57692"/>
    </cofactor>
</comment>
<dbReference type="EC" id="1.16.1.6" evidence="6"/>
<keyword evidence="26" id="KW-1185">Reference proteome</keyword>
<comment type="subcellular location">
    <subcellularLocation>
        <location evidence="3">Cytoplasm</location>
    </subcellularLocation>
</comment>
<evidence type="ECO:0000256" key="24">
    <source>
        <dbReference type="SAM" id="MobiDB-lite"/>
    </source>
</evidence>
<gene>
    <name evidence="25" type="ORF">NXF25_009148</name>
</gene>
<dbReference type="Proteomes" id="UP001474421">
    <property type="component" value="Unassembled WGS sequence"/>
</dbReference>
<dbReference type="GO" id="GO:0032451">
    <property type="term" value="F:demethylase activity"/>
    <property type="evidence" value="ECO:0007669"/>
    <property type="project" value="TreeGrafter"/>
</dbReference>
<evidence type="ECO:0000256" key="6">
    <source>
        <dbReference type="ARBA" id="ARBA00012666"/>
    </source>
</evidence>
<keyword evidence="15" id="KW-0170">Cobalt</keyword>
<keyword evidence="12" id="KW-0274">FAD</keyword>
<dbReference type="PANTHER" id="PTHR31457">
    <property type="entry name" value="METHYLMALONIC ACIDURIA AND HOMOCYSTINURIA TYPE C PROTEIN"/>
    <property type="match status" value="1"/>
</dbReference>
<feature type="compositionally biased region" description="Low complexity" evidence="24">
    <location>
        <begin position="498"/>
        <end position="508"/>
    </location>
</feature>
<keyword evidence="11" id="KW-0288">FMN</keyword>
<comment type="cofactor">
    <cofactor evidence="1">
        <name>FMN</name>
        <dbReference type="ChEBI" id="CHEBI:58210"/>
    </cofactor>
</comment>
<evidence type="ECO:0000256" key="3">
    <source>
        <dbReference type="ARBA" id="ARBA00004496"/>
    </source>
</evidence>
<evidence type="ECO:0000256" key="21">
    <source>
        <dbReference type="ARBA" id="ARBA00047958"/>
    </source>
</evidence>
<evidence type="ECO:0000256" key="4">
    <source>
        <dbReference type="ARBA" id="ARBA00007762"/>
    </source>
</evidence>
<dbReference type="GO" id="GO:0033787">
    <property type="term" value="F:cyanocobalamin reductase (cyanide-eliminating) (NADP+) activity"/>
    <property type="evidence" value="ECO:0007669"/>
    <property type="project" value="UniProtKB-EC"/>
</dbReference>
<feature type="region of interest" description="Disordered" evidence="24">
    <location>
        <begin position="498"/>
        <end position="530"/>
    </location>
</feature>
<dbReference type="GO" id="GO:0031419">
    <property type="term" value="F:cobalamin binding"/>
    <property type="evidence" value="ECO:0007669"/>
    <property type="project" value="UniProtKB-KW"/>
</dbReference>
<comment type="caution">
    <text evidence="25">The sequence shown here is derived from an EMBL/GenBank/DDBJ whole genome shotgun (WGS) entry which is preliminary data.</text>
</comment>
<dbReference type="EC" id="2.5.1.151" evidence="5"/>
<comment type="catalytic activity">
    <reaction evidence="22">
        <text>apo-[alkylcobalamin reductase] + adenosylcob(III)alamin + glutathione = S-adenosylglutathione + cob(I)alamin-[alkylcobalamin reductase] + H(+)</text>
        <dbReference type="Rhea" id="RHEA:63136"/>
        <dbReference type="Rhea" id="RHEA-COMP:14730"/>
        <dbReference type="Rhea" id="RHEA-COMP:14731"/>
        <dbReference type="ChEBI" id="CHEBI:15378"/>
        <dbReference type="ChEBI" id="CHEBI:18408"/>
        <dbReference type="ChEBI" id="CHEBI:57925"/>
        <dbReference type="ChEBI" id="CHEBI:60488"/>
        <dbReference type="ChEBI" id="CHEBI:83228"/>
        <dbReference type="ChEBI" id="CHEBI:146184"/>
        <dbReference type="EC" id="2.5.1.151"/>
    </reaction>
    <physiologicalReaction direction="left-to-right" evidence="22">
        <dbReference type="Rhea" id="RHEA:63137"/>
    </physiologicalReaction>
</comment>
<evidence type="ECO:0000256" key="23">
    <source>
        <dbReference type="ARBA" id="ARBA00049505"/>
    </source>
</evidence>
<evidence type="ECO:0000256" key="16">
    <source>
        <dbReference type="ARBA" id="ARBA00031056"/>
    </source>
</evidence>
<evidence type="ECO:0000256" key="20">
    <source>
        <dbReference type="ARBA" id="ARBA00047294"/>
    </source>
</evidence>
<evidence type="ECO:0000256" key="7">
    <source>
        <dbReference type="ARBA" id="ARBA00014027"/>
    </source>
</evidence>
<evidence type="ECO:0000256" key="9">
    <source>
        <dbReference type="ARBA" id="ARBA00022628"/>
    </source>
</evidence>
<evidence type="ECO:0000313" key="26">
    <source>
        <dbReference type="Proteomes" id="UP001474421"/>
    </source>
</evidence>
<dbReference type="InterPro" id="IPR032037">
    <property type="entry name" value="MMACHC"/>
</dbReference>
<dbReference type="GO" id="GO:0009235">
    <property type="term" value="P:cobalamin metabolic process"/>
    <property type="evidence" value="ECO:0007669"/>
    <property type="project" value="TreeGrafter"/>
</dbReference>
<dbReference type="Pfam" id="PF16690">
    <property type="entry name" value="MMACHC"/>
    <property type="match status" value="1"/>
</dbReference>
<dbReference type="CDD" id="cd12959">
    <property type="entry name" value="MMACHC-like"/>
    <property type="match status" value="1"/>
</dbReference>
<evidence type="ECO:0000256" key="12">
    <source>
        <dbReference type="ARBA" id="ARBA00022827"/>
    </source>
</evidence>
<protein>
    <recommendedName>
        <fullName evidence="7">Cyanocobalamin reductase / alkylcobalamin dealkylase</fullName>
        <ecNumber evidence="6">1.16.1.6</ecNumber>
        <ecNumber evidence="5">2.5.1.151</ecNumber>
    </recommendedName>
    <alternativeName>
        <fullName evidence="19">Alkylcobalamin:glutathione S-alkyltransferase</fullName>
    </alternativeName>
    <alternativeName>
        <fullName evidence="18">CblC</fullName>
    </alternativeName>
    <alternativeName>
        <fullName evidence="17">Cyanocobalamin reductase (cyanide-eliminating)</fullName>
    </alternativeName>
    <alternativeName>
        <fullName evidence="16">Methylmalonic aciduria and homocystinuria type C protein</fullName>
    </alternativeName>
</protein>
<feature type="compositionally biased region" description="Polar residues" evidence="24">
    <location>
        <begin position="260"/>
        <end position="269"/>
    </location>
</feature>
<keyword evidence="8" id="KW-0963">Cytoplasm</keyword>
<evidence type="ECO:0000256" key="22">
    <source>
        <dbReference type="ARBA" id="ARBA00048537"/>
    </source>
</evidence>
<keyword evidence="14" id="KW-0560">Oxidoreductase</keyword>
<feature type="compositionally biased region" description="Low complexity" evidence="24">
    <location>
        <begin position="516"/>
        <end position="530"/>
    </location>
</feature>
<comment type="catalytic activity">
    <reaction evidence="20">
        <text>apo-[alkylcobalamin reductase] + methylcob(III)alamin + glutathione = S-methyl glutathione + cob(I)alamin-[alkylcobalamin reductase] + H(+)</text>
        <dbReference type="Rhea" id="RHEA:63132"/>
        <dbReference type="Rhea" id="RHEA-COMP:14730"/>
        <dbReference type="Rhea" id="RHEA-COMP:14731"/>
        <dbReference type="ChEBI" id="CHEBI:15378"/>
        <dbReference type="ChEBI" id="CHEBI:28115"/>
        <dbReference type="ChEBI" id="CHEBI:57925"/>
        <dbReference type="ChEBI" id="CHEBI:60488"/>
        <dbReference type="ChEBI" id="CHEBI:83228"/>
        <dbReference type="ChEBI" id="CHEBI:141467"/>
        <dbReference type="EC" id="2.5.1.151"/>
    </reaction>
    <physiologicalReaction direction="left-to-right" evidence="20">
        <dbReference type="Rhea" id="RHEA:63133"/>
    </physiologicalReaction>
</comment>
<evidence type="ECO:0000256" key="2">
    <source>
        <dbReference type="ARBA" id="ARBA00001974"/>
    </source>
</evidence>
<dbReference type="AlphaFoldDB" id="A0AAW1BRC7"/>
<organism evidence="25 26">
    <name type="scientific">Crotalus adamanteus</name>
    <name type="common">Eastern diamondback rattlesnake</name>
    <dbReference type="NCBI Taxonomy" id="8729"/>
    <lineage>
        <taxon>Eukaryota</taxon>
        <taxon>Metazoa</taxon>
        <taxon>Chordata</taxon>
        <taxon>Craniata</taxon>
        <taxon>Vertebrata</taxon>
        <taxon>Euteleostomi</taxon>
        <taxon>Lepidosauria</taxon>
        <taxon>Squamata</taxon>
        <taxon>Bifurcata</taxon>
        <taxon>Unidentata</taxon>
        <taxon>Episquamata</taxon>
        <taxon>Toxicofera</taxon>
        <taxon>Serpentes</taxon>
        <taxon>Colubroidea</taxon>
        <taxon>Viperidae</taxon>
        <taxon>Crotalinae</taxon>
        <taxon>Crotalus</taxon>
    </lineage>
</organism>
<feature type="compositionally biased region" description="Basic residues" evidence="24">
    <location>
        <begin position="321"/>
        <end position="333"/>
    </location>
</feature>
<feature type="region of interest" description="Disordered" evidence="24">
    <location>
        <begin position="234"/>
        <end position="273"/>
    </location>
</feature>
<evidence type="ECO:0000256" key="5">
    <source>
        <dbReference type="ARBA" id="ARBA00012308"/>
    </source>
</evidence>
<dbReference type="PANTHER" id="PTHR31457:SF2">
    <property type="entry name" value="CYANOCOBALAMIN REDUCTASE _ ALKYLCOBALAMIN DEALKYLASE"/>
    <property type="match status" value="1"/>
</dbReference>
<evidence type="ECO:0000256" key="11">
    <source>
        <dbReference type="ARBA" id="ARBA00022643"/>
    </source>
</evidence>
<evidence type="ECO:0000256" key="18">
    <source>
        <dbReference type="ARBA" id="ARBA00031815"/>
    </source>
</evidence>
<keyword evidence="13" id="KW-0521">NADP</keyword>
<evidence type="ECO:0000256" key="13">
    <source>
        <dbReference type="ARBA" id="ARBA00022857"/>
    </source>
</evidence>